<dbReference type="PANTHER" id="PTHR48104">
    <property type="entry name" value="METACASPASE-4"/>
    <property type="match status" value="1"/>
</dbReference>
<keyword evidence="5" id="KW-1185">Reference proteome</keyword>
<dbReference type="InParanoid" id="A0A409WRP6"/>
<sequence length="507" mass="56408">MMWDSRGRSQENLHRSRSKSPQPPPMRMPSPSFPVAQTNSHSPNTYAYGATLSASYQPSPTFYPPARSQSRSPSPYSPHRSHDYASVPRSVTVSQGPQYPQPAPQVVHVIHHSRHHHHSSKHNHKPHHSYSYSYTPAPPTPITPSTSYHSAPPKQQRAPSPRVHFPTASHLVTQPATLYAPPRTRVHSQPTMPTAMHRPAAAPAQRPTNQHIDPLNPHFQYSKCTGKKKALCIGINYRGQANELRGCVNDAKNVRNFLIQQGGYKATDIVLLTDDARDARSLPTRDNIIDAMRWLVRHAKINDSLFFHCTSELFATPADHPDVVRVDQTRDTAVKLEIWMEMKLMAGTKALTHCPMLAVIYPLDFKTKGHIVDDEMHEIMVKPLPPGCRLTGLFDACHSGTVLDLPYIYSSHGRLKGSHVSSRARAKKATPADVISWSGCKDGQTSADTFAGGVAVGAMSHAFIQALKDKPSQTYQELLRSVRMILHPRYSQRPQLGSSHQIASCFL</sequence>
<evidence type="ECO:0000256" key="2">
    <source>
        <dbReference type="SAM" id="MobiDB-lite"/>
    </source>
</evidence>
<evidence type="ECO:0000313" key="4">
    <source>
        <dbReference type="EMBL" id="PPQ81149.1"/>
    </source>
</evidence>
<dbReference type="InterPro" id="IPR011600">
    <property type="entry name" value="Pept_C14_caspase"/>
</dbReference>
<accession>A0A409WRP6</accession>
<dbReference type="OrthoDB" id="3223806at2759"/>
<dbReference type="GO" id="GO:0004197">
    <property type="term" value="F:cysteine-type endopeptidase activity"/>
    <property type="evidence" value="ECO:0007669"/>
    <property type="project" value="InterPro"/>
</dbReference>
<feature type="region of interest" description="Disordered" evidence="2">
    <location>
        <begin position="1"/>
        <end position="162"/>
    </location>
</feature>
<dbReference type="PANTHER" id="PTHR48104:SF30">
    <property type="entry name" value="METACASPASE-1"/>
    <property type="match status" value="1"/>
</dbReference>
<evidence type="ECO:0000313" key="5">
    <source>
        <dbReference type="Proteomes" id="UP000283269"/>
    </source>
</evidence>
<reference evidence="4 5" key="1">
    <citation type="journal article" date="2018" name="Evol. Lett.">
        <title>Horizontal gene cluster transfer increased hallucinogenic mushroom diversity.</title>
        <authorList>
            <person name="Reynolds H.T."/>
            <person name="Vijayakumar V."/>
            <person name="Gluck-Thaler E."/>
            <person name="Korotkin H.B."/>
            <person name="Matheny P.B."/>
            <person name="Slot J.C."/>
        </authorList>
    </citation>
    <scope>NUCLEOTIDE SEQUENCE [LARGE SCALE GENOMIC DNA]</scope>
    <source>
        <strain evidence="4 5">2631</strain>
    </source>
</reference>
<feature type="compositionally biased region" description="Pro residues" evidence="2">
    <location>
        <begin position="21"/>
        <end position="32"/>
    </location>
</feature>
<dbReference type="InterPro" id="IPR050452">
    <property type="entry name" value="Metacaspase"/>
</dbReference>
<dbReference type="GO" id="GO:0006508">
    <property type="term" value="P:proteolysis"/>
    <property type="evidence" value="ECO:0007669"/>
    <property type="project" value="InterPro"/>
</dbReference>
<name>A0A409WRP6_PSICY</name>
<feature type="compositionally biased region" description="Basic residues" evidence="2">
    <location>
        <begin position="109"/>
        <end position="128"/>
    </location>
</feature>
<dbReference type="EMBL" id="NHYD01003279">
    <property type="protein sequence ID" value="PPQ81149.1"/>
    <property type="molecule type" value="Genomic_DNA"/>
</dbReference>
<feature type="compositionally biased region" description="Polar residues" evidence="2">
    <location>
        <begin position="35"/>
        <end position="45"/>
    </location>
</feature>
<protein>
    <recommendedName>
        <fullName evidence="3">Peptidase C14 caspase domain-containing protein</fullName>
    </recommendedName>
</protein>
<dbReference type="AlphaFoldDB" id="A0A409WRP6"/>
<comment type="similarity">
    <text evidence="1">Belongs to the peptidase C14B family.</text>
</comment>
<dbReference type="STRING" id="93625.A0A409WRP6"/>
<evidence type="ECO:0000256" key="1">
    <source>
        <dbReference type="ARBA" id="ARBA00009005"/>
    </source>
</evidence>
<gene>
    <name evidence="4" type="ORF">CVT25_015201</name>
</gene>
<dbReference type="Pfam" id="PF00656">
    <property type="entry name" value="Peptidase_C14"/>
    <property type="match status" value="2"/>
</dbReference>
<organism evidence="4 5">
    <name type="scientific">Psilocybe cyanescens</name>
    <dbReference type="NCBI Taxonomy" id="93625"/>
    <lineage>
        <taxon>Eukaryota</taxon>
        <taxon>Fungi</taxon>
        <taxon>Dikarya</taxon>
        <taxon>Basidiomycota</taxon>
        <taxon>Agaricomycotina</taxon>
        <taxon>Agaricomycetes</taxon>
        <taxon>Agaricomycetidae</taxon>
        <taxon>Agaricales</taxon>
        <taxon>Agaricineae</taxon>
        <taxon>Strophariaceae</taxon>
        <taxon>Psilocybe</taxon>
    </lineage>
</organism>
<evidence type="ECO:0000259" key="3">
    <source>
        <dbReference type="Pfam" id="PF00656"/>
    </source>
</evidence>
<feature type="domain" description="Peptidase C14 caspase" evidence="3">
    <location>
        <begin position="227"/>
        <end position="308"/>
    </location>
</feature>
<proteinExistence type="inferred from homology"/>
<dbReference type="Gene3D" id="3.40.50.12660">
    <property type="match status" value="1"/>
</dbReference>
<feature type="compositionally biased region" description="Polar residues" evidence="2">
    <location>
        <begin position="89"/>
        <end position="98"/>
    </location>
</feature>
<feature type="compositionally biased region" description="Low complexity" evidence="2">
    <location>
        <begin position="64"/>
        <end position="78"/>
    </location>
</feature>
<comment type="caution">
    <text evidence="4">The sequence shown here is derived from an EMBL/GenBank/DDBJ whole genome shotgun (WGS) entry which is preliminary data.</text>
</comment>
<feature type="domain" description="Peptidase C14 caspase" evidence="3">
    <location>
        <begin position="359"/>
        <end position="500"/>
    </location>
</feature>
<dbReference type="GO" id="GO:0005737">
    <property type="term" value="C:cytoplasm"/>
    <property type="evidence" value="ECO:0007669"/>
    <property type="project" value="TreeGrafter"/>
</dbReference>
<dbReference type="Proteomes" id="UP000283269">
    <property type="component" value="Unassembled WGS sequence"/>
</dbReference>
<feature type="compositionally biased region" description="Basic and acidic residues" evidence="2">
    <location>
        <begin position="1"/>
        <end position="14"/>
    </location>
</feature>